<dbReference type="Gene3D" id="3.30.300.30">
    <property type="match status" value="1"/>
</dbReference>
<dbReference type="Pfam" id="PF00501">
    <property type="entry name" value="AMP-binding"/>
    <property type="match status" value="1"/>
</dbReference>
<dbReference type="PANTHER" id="PTHR43201:SF32">
    <property type="entry name" value="2-SUCCINYLBENZOATE--COA LIGASE, CHLOROPLASTIC_PEROXISOMAL"/>
    <property type="match status" value="1"/>
</dbReference>
<dbReference type="PROSITE" id="PS00455">
    <property type="entry name" value="AMP_BINDING"/>
    <property type="match status" value="1"/>
</dbReference>
<dbReference type="InterPro" id="IPR042099">
    <property type="entry name" value="ANL_N_sf"/>
</dbReference>
<gene>
    <name evidence="3" type="ORF">JQ615_30030</name>
</gene>
<evidence type="ECO:0000313" key="4">
    <source>
        <dbReference type="Proteomes" id="UP001315278"/>
    </source>
</evidence>
<keyword evidence="3" id="KW-0436">Ligase</keyword>
<evidence type="ECO:0000313" key="3">
    <source>
        <dbReference type="EMBL" id="MBR0799619.1"/>
    </source>
</evidence>
<comment type="caution">
    <text evidence="3">The sequence shown here is derived from an EMBL/GenBank/DDBJ whole genome shotgun (WGS) entry which is preliminary data.</text>
</comment>
<dbReference type="InterPro" id="IPR045851">
    <property type="entry name" value="AMP-bd_C_sf"/>
</dbReference>
<evidence type="ECO:0000259" key="2">
    <source>
        <dbReference type="Pfam" id="PF13193"/>
    </source>
</evidence>
<feature type="domain" description="AMP-dependent synthetase/ligase" evidence="1">
    <location>
        <begin position="31"/>
        <end position="391"/>
    </location>
</feature>
<proteinExistence type="predicted"/>
<dbReference type="SUPFAM" id="SSF56801">
    <property type="entry name" value="Acetyl-CoA synthetase-like"/>
    <property type="match status" value="1"/>
</dbReference>
<dbReference type="InterPro" id="IPR000873">
    <property type="entry name" value="AMP-dep_synth/lig_dom"/>
</dbReference>
<dbReference type="CDD" id="cd17631">
    <property type="entry name" value="FACL_FadD13-like"/>
    <property type="match status" value="1"/>
</dbReference>
<reference evidence="4" key="1">
    <citation type="journal article" date="2021" name="ISME J.">
        <title>Evolutionary origin and ecological implication of a unique nif island in free-living Bradyrhizobium lineages.</title>
        <authorList>
            <person name="Tao J."/>
        </authorList>
    </citation>
    <scope>NUCLEOTIDE SEQUENCE [LARGE SCALE GENOMIC DNA]</scope>
    <source>
        <strain evidence="4">SZCCT0434</strain>
    </source>
</reference>
<dbReference type="NCBIfam" id="NF004837">
    <property type="entry name" value="PRK06187.1"/>
    <property type="match status" value="1"/>
</dbReference>
<dbReference type="Gene3D" id="3.40.50.12780">
    <property type="entry name" value="N-terminal domain of ligase-like"/>
    <property type="match status" value="1"/>
</dbReference>
<name>A0ABS5FS58_9BRAD</name>
<dbReference type="PANTHER" id="PTHR43201">
    <property type="entry name" value="ACYL-COA SYNTHETASE"/>
    <property type="match status" value="1"/>
</dbReference>
<keyword evidence="4" id="KW-1185">Reference proteome</keyword>
<dbReference type="InterPro" id="IPR020845">
    <property type="entry name" value="AMP-binding_CS"/>
</dbReference>
<feature type="domain" description="AMP-binding enzyme C-terminal" evidence="2">
    <location>
        <begin position="441"/>
        <end position="516"/>
    </location>
</feature>
<dbReference type="GO" id="GO:0016874">
    <property type="term" value="F:ligase activity"/>
    <property type="evidence" value="ECO:0007669"/>
    <property type="project" value="UniProtKB-KW"/>
</dbReference>
<protein>
    <submittedName>
        <fullName evidence="3">Long-chain-fatty-acid--CoA ligase</fullName>
    </submittedName>
</protein>
<dbReference type="Pfam" id="PF13193">
    <property type="entry name" value="AMP-binding_C"/>
    <property type="match status" value="1"/>
</dbReference>
<organism evidence="3 4">
    <name type="scientific">Bradyrhizobium jicamae</name>
    <dbReference type="NCBI Taxonomy" id="280332"/>
    <lineage>
        <taxon>Bacteria</taxon>
        <taxon>Pseudomonadati</taxon>
        <taxon>Pseudomonadota</taxon>
        <taxon>Alphaproteobacteria</taxon>
        <taxon>Hyphomicrobiales</taxon>
        <taxon>Nitrobacteraceae</taxon>
        <taxon>Bradyrhizobium</taxon>
    </lineage>
</organism>
<accession>A0ABS5FS58</accession>
<sequence>MIAMFGEDLPLFPAASLLSLEHMLLRARQLRGDGIAIIDDERRVSWNELIDRVGRLAGGIASLGMKPGDRVAILAENSARYIEVYLAVPWGGGIVTPLNYRLAAGELVAIIEDCGADILVVDAVHAELGVELAARTDCKCVVYASPEPPARSEWVAYEDLVRGAQPARCTGRSGDDVAAIVYTSGSTGQPKGVMHSHANIVAAGFAVAAGYQLDEDSVSLISGPLFHVGATGLAIPTLMAAGTLSILPRFDARRALQRVEQHRVTVLNGVPTMLRMMLEHPECRDHDLSSLLRVPFGGAPMPPSLLKELLTVMPRARFLHSFGMTETVSSCTMLPDAWLREDRRAANKFNSIGRAMLGSEVSIRDPADKDVPPGTIGEIVVRGPCVMRGYWNKPDITAQTLRGGWLHTGDLGYLDEGGFLFIVDRLKDMIITGGENVYSTEVEEVVYAYPGVSQCAVIGIPDERWGEAVHAIVVPRAGVELSEAALIAHCREKIARYKCPRSIEIRAGSLPLSAANKINKPALRAPYWKDRHNGLV</sequence>
<dbReference type="Proteomes" id="UP001315278">
    <property type="component" value="Unassembled WGS sequence"/>
</dbReference>
<dbReference type="InterPro" id="IPR025110">
    <property type="entry name" value="AMP-bd_C"/>
</dbReference>
<dbReference type="EMBL" id="JAFCJH010000041">
    <property type="protein sequence ID" value="MBR0799619.1"/>
    <property type="molecule type" value="Genomic_DNA"/>
</dbReference>
<evidence type="ECO:0000259" key="1">
    <source>
        <dbReference type="Pfam" id="PF00501"/>
    </source>
</evidence>